<gene>
    <name evidence="1" type="ORF">GA0070216_12515</name>
</gene>
<keyword evidence="2" id="KW-1185">Reference proteome</keyword>
<proteinExistence type="predicted"/>
<dbReference type="Proteomes" id="UP000198797">
    <property type="component" value="Unassembled WGS sequence"/>
</dbReference>
<sequence length="49" mass="5401">MTPHPPRAPRAPRPPLGPVIKRFRSPDGGWGDANLLITDESVEREVGAW</sequence>
<reference evidence="2" key="1">
    <citation type="submission" date="2016-06" db="EMBL/GenBank/DDBJ databases">
        <authorList>
            <person name="Varghese N."/>
            <person name="Submissions Spin"/>
        </authorList>
    </citation>
    <scope>NUCLEOTIDE SEQUENCE [LARGE SCALE GENOMIC DNA]</scope>
    <source>
        <strain evidence="2">DSM 44100</strain>
    </source>
</reference>
<protein>
    <submittedName>
        <fullName evidence="1">Uncharacterized protein</fullName>
    </submittedName>
</protein>
<accession>A0A1C5AS70</accession>
<evidence type="ECO:0000313" key="1">
    <source>
        <dbReference type="EMBL" id="SCF48030.1"/>
    </source>
</evidence>
<evidence type="ECO:0000313" key="2">
    <source>
        <dbReference type="Proteomes" id="UP000198797"/>
    </source>
</evidence>
<organism evidence="1 2">
    <name type="scientific">Micromonospora matsumotoense</name>
    <dbReference type="NCBI Taxonomy" id="121616"/>
    <lineage>
        <taxon>Bacteria</taxon>
        <taxon>Bacillati</taxon>
        <taxon>Actinomycetota</taxon>
        <taxon>Actinomycetes</taxon>
        <taxon>Micromonosporales</taxon>
        <taxon>Micromonosporaceae</taxon>
        <taxon>Micromonospora</taxon>
    </lineage>
</organism>
<dbReference type="EMBL" id="FMCU01000025">
    <property type="protein sequence ID" value="SCF48030.1"/>
    <property type="molecule type" value="Genomic_DNA"/>
</dbReference>
<name>A0A1C5AS70_9ACTN</name>
<dbReference type="AlphaFoldDB" id="A0A1C5AS70"/>